<dbReference type="EMBL" id="JH668424">
    <property type="protein sequence ID" value="KAG6452425.1"/>
    <property type="molecule type" value="Genomic_DNA"/>
</dbReference>
<dbReference type="InterPro" id="IPR036188">
    <property type="entry name" value="FAD/NAD-bd_sf"/>
</dbReference>
<dbReference type="FunFam" id="3.30.9.10:FF:000111">
    <property type="entry name" value="Ubiquinone biosynthesis monooxygenase COQ6, mitochondrial"/>
    <property type="match status" value="1"/>
</dbReference>
<dbReference type="AlphaFoldDB" id="A0A921Z7P3"/>
<comment type="subcellular location">
    <subcellularLocation>
        <location evidence="12">Mitochondrion inner membrane</location>
        <topology evidence="12">Peripheral membrane protein</topology>
        <orientation evidence="12">Matrix side</orientation>
    </subcellularLocation>
</comment>
<evidence type="ECO:0000256" key="1">
    <source>
        <dbReference type="ARBA" id="ARBA00001974"/>
    </source>
</evidence>
<keyword evidence="7" id="KW-0809">Transit peptide</keyword>
<dbReference type="EC" id="1.14.15.45" evidence="12"/>
<reference evidence="14" key="2">
    <citation type="submission" date="2020-12" db="EMBL/GenBank/DDBJ databases">
        <authorList>
            <person name="Kanost M."/>
        </authorList>
    </citation>
    <scope>NUCLEOTIDE SEQUENCE</scope>
</reference>
<evidence type="ECO:0000256" key="12">
    <source>
        <dbReference type="HAMAP-Rule" id="MF_03193"/>
    </source>
</evidence>
<dbReference type="GO" id="GO:0031314">
    <property type="term" value="C:extrinsic component of mitochondrial inner membrane"/>
    <property type="evidence" value="ECO:0007669"/>
    <property type="project" value="UniProtKB-UniRule"/>
</dbReference>
<dbReference type="GO" id="GO:0106364">
    <property type="term" value="F:4-hydroxy-3-all-trans-polyprenylbenzoate oxygenase activity"/>
    <property type="evidence" value="ECO:0007669"/>
    <property type="project" value="UniProtKB-EC"/>
</dbReference>
<dbReference type="PRINTS" id="PR00420">
    <property type="entry name" value="RNGMNOXGNASE"/>
</dbReference>
<comment type="cofactor">
    <cofactor evidence="1 12">
        <name>FAD</name>
        <dbReference type="ChEBI" id="CHEBI:57692"/>
    </cofactor>
</comment>
<comment type="catalytic activity">
    <reaction evidence="12">
        <text>a 4-hydroxy-3-(all-trans-polyprenyl)benzoate + 2 reduced [2Fe-2S]-[ferredoxin] + O2 + 2 H(+) = a 3,4-dihydroxy-5-(all-trans-polyprenyl)benzoate + 2 oxidized [2Fe-2S]-[ferredoxin] + H2O</text>
        <dbReference type="Rhea" id="RHEA:81195"/>
        <dbReference type="Rhea" id="RHEA-COMP:9514"/>
        <dbReference type="Rhea" id="RHEA-COMP:10000"/>
        <dbReference type="Rhea" id="RHEA-COMP:10001"/>
        <dbReference type="Rhea" id="RHEA-COMP:10930"/>
        <dbReference type="ChEBI" id="CHEBI:15377"/>
        <dbReference type="ChEBI" id="CHEBI:15378"/>
        <dbReference type="ChEBI" id="CHEBI:15379"/>
        <dbReference type="ChEBI" id="CHEBI:33737"/>
        <dbReference type="ChEBI" id="CHEBI:33738"/>
        <dbReference type="ChEBI" id="CHEBI:64694"/>
        <dbReference type="ChEBI" id="CHEBI:78396"/>
        <dbReference type="EC" id="1.14.15.45"/>
    </reaction>
</comment>
<dbReference type="NCBIfam" id="TIGR01988">
    <property type="entry name" value="Ubi-OHases"/>
    <property type="match status" value="1"/>
</dbReference>
<comment type="similarity">
    <text evidence="2 12">Belongs to the UbiH/COQ6 family.</text>
</comment>
<comment type="caution">
    <text evidence="14">The sequence shown here is derived from an EMBL/GenBank/DDBJ whole genome shotgun (WGS) entry which is preliminary data.</text>
</comment>
<dbReference type="InterPro" id="IPR002938">
    <property type="entry name" value="FAD-bd"/>
</dbReference>
<comment type="pathway">
    <text evidence="12">Cofactor biosynthesis; ubiquinone biosynthesis.</text>
</comment>
<evidence type="ECO:0000259" key="13">
    <source>
        <dbReference type="Pfam" id="PF01494"/>
    </source>
</evidence>
<dbReference type="HAMAP" id="MF_03193">
    <property type="entry name" value="COQ6_monooxygenase"/>
    <property type="match status" value="1"/>
</dbReference>
<proteinExistence type="inferred from homology"/>
<evidence type="ECO:0000256" key="11">
    <source>
        <dbReference type="ARBA" id="ARBA00023136"/>
    </source>
</evidence>
<dbReference type="PROSITE" id="PS01304">
    <property type="entry name" value="UBIH"/>
    <property type="match status" value="1"/>
</dbReference>
<sequence length="468" mass="51624">MILNTQKFLLKNLKNTRKLLNIRLLSTVGDEKYKGNYDVIIAGGGMVGCTLACAMAKNPLLSSLKVLLLEGSPDKKFELKPEYSNRVVALSQNTKLLMSSINVWQHVENMRLQPVRHMQVWDACSDAMISFSSSEILDDDVAYIVENDVLLHAVNTELNKTNNKNLDIVYGAKIDSYKLPTSTDRELKSLVKLANGDAYSCQLLIGADGANSAVRRAMGVQYVSWNYKQMGVVATLHLAEETENTTAWQRWLPTGPVALLPLDSKRSSLVWSTWEENAKELLKLPEEQFVDALNDALWKQYPRSSAVDACMSWVGGCLRGAGLADGAARQLPPSVRGIAPASRAAFPLGFGHSTRYVAPGVALVGDAAHRVHPLAGQGVNLGFGDIKELTELLADTVYTGFDITHPDWMRRYESERQKHNVPTQLAIEALHRLYTVDFPPVVLLRSIGVQVTNALQPIKKFVMAHAAT</sequence>
<dbReference type="GO" id="GO:0016712">
    <property type="term" value="F:oxidoreductase activity, acting on paired donors, with incorporation or reduction of molecular oxygen, reduced flavin or flavoprotein as one donor, and incorporation of one atom of oxygen"/>
    <property type="evidence" value="ECO:0007669"/>
    <property type="project" value="UniProtKB-UniRule"/>
</dbReference>
<dbReference type="PANTHER" id="PTHR43876:SF7">
    <property type="entry name" value="UBIQUINONE BIOSYNTHESIS MONOOXYGENASE COQ6, MITOCHONDRIAL"/>
    <property type="match status" value="1"/>
</dbReference>
<dbReference type="PANTHER" id="PTHR43876">
    <property type="entry name" value="UBIQUINONE BIOSYNTHESIS MONOOXYGENASE COQ6, MITOCHONDRIAL"/>
    <property type="match status" value="1"/>
</dbReference>
<feature type="domain" description="FAD-binding" evidence="13">
    <location>
        <begin position="199"/>
        <end position="280"/>
    </location>
</feature>
<evidence type="ECO:0000256" key="7">
    <source>
        <dbReference type="ARBA" id="ARBA00022946"/>
    </source>
</evidence>
<feature type="domain" description="FAD-binding" evidence="13">
    <location>
        <begin position="354"/>
        <end position="419"/>
    </location>
</feature>
<dbReference type="GO" id="GO:0071949">
    <property type="term" value="F:FAD binding"/>
    <property type="evidence" value="ECO:0007669"/>
    <property type="project" value="InterPro"/>
</dbReference>
<dbReference type="InterPro" id="IPR051205">
    <property type="entry name" value="UbiH/COQ6_monooxygenase"/>
</dbReference>
<dbReference type="GO" id="GO:0120538">
    <property type="term" value="F:2-methoxy-6-polyprenolphenol 4-hydroxylase activity"/>
    <property type="evidence" value="ECO:0007669"/>
    <property type="project" value="UniProtKB-EC"/>
</dbReference>
<keyword evidence="9 12" id="KW-0503">Monooxygenase</keyword>
<keyword evidence="5 12" id="KW-0999">Mitochondrion inner membrane</keyword>
<dbReference type="InterPro" id="IPR000689">
    <property type="entry name" value="UbQ_mOase_COQ6"/>
</dbReference>
<dbReference type="InterPro" id="IPR018168">
    <property type="entry name" value="Ubi_Hdrlase_CS"/>
</dbReference>
<keyword evidence="8 12" id="KW-0560">Oxidoreductase</keyword>
<name>A0A921Z7P3_MANSE</name>
<accession>A0A921Z7P3</accession>
<dbReference type="Proteomes" id="UP000791440">
    <property type="component" value="Unassembled WGS sequence"/>
</dbReference>
<evidence type="ECO:0000256" key="5">
    <source>
        <dbReference type="ARBA" id="ARBA00022792"/>
    </source>
</evidence>
<keyword evidence="6 12" id="KW-0274">FAD</keyword>
<comment type="function">
    <text evidence="12">FAD-dependent monooxygenase required for two non-consecutive steps during ubiquinone biosynthesis. Required for the C5-ring hydroxylation during ubiquinone biosynthesis by catalyzing the hydroxylation of 4-hydroxy-3-(all-trans-polyprenyl)benzoic acid to 3,4-dihydroxy-5-(all-trans-polyprenyl)benzoic acid. Also acts downstream of coq4, for the C1-hydroxylation during ubiquinone biosynthesis by catalyzing the hydroxylation of 2-methoxy-6-(all-trans-polyprenyl)phenol to 2-methoxy-6-(all-trans-polyprenyl)benzene-1,4-diol. The electrons required for the hydroxylation reaction are funneled indirectly to coq6 from NADPH via a ferredoxin/ferredoxin reductase system.</text>
</comment>
<dbReference type="NCBIfam" id="TIGR01989">
    <property type="entry name" value="COQ6"/>
    <property type="match status" value="1"/>
</dbReference>
<evidence type="ECO:0000256" key="10">
    <source>
        <dbReference type="ARBA" id="ARBA00023128"/>
    </source>
</evidence>
<evidence type="ECO:0000256" key="6">
    <source>
        <dbReference type="ARBA" id="ARBA00022827"/>
    </source>
</evidence>
<reference evidence="14" key="1">
    <citation type="journal article" date="2016" name="Insect Biochem. Mol. Biol.">
        <title>Multifaceted biological insights from a draft genome sequence of the tobacco hornworm moth, Manduca sexta.</title>
        <authorList>
            <person name="Kanost M.R."/>
            <person name="Arrese E.L."/>
            <person name="Cao X."/>
            <person name="Chen Y.R."/>
            <person name="Chellapilla S."/>
            <person name="Goldsmith M.R."/>
            <person name="Grosse-Wilde E."/>
            <person name="Heckel D.G."/>
            <person name="Herndon N."/>
            <person name="Jiang H."/>
            <person name="Papanicolaou A."/>
            <person name="Qu J."/>
            <person name="Soulages J.L."/>
            <person name="Vogel H."/>
            <person name="Walters J."/>
            <person name="Waterhouse R.M."/>
            <person name="Ahn S.J."/>
            <person name="Almeida F.C."/>
            <person name="An C."/>
            <person name="Aqrawi P."/>
            <person name="Bretschneider A."/>
            <person name="Bryant W.B."/>
            <person name="Bucks S."/>
            <person name="Chao H."/>
            <person name="Chevignon G."/>
            <person name="Christen J.M."/>
            <person name="Clarke D.F."/>
            <person name="Dittmer N.T."/>
            <person name="Ferguson L.C.F."/>
            <person name="Garavelou S."/>
            <person name="Gordon K.H.J."/>
            <person name="Gunaratna R.T."/>
            <person name="Han Y."/>
            <person name="Hauser F."/>
            <person name="He Y."/>
            <person name="Heidel-Fischer H."/>
            <person name="Hirsh A."/>
            <person name="Hu Y."/>
            <person name="Jiang H."/>
            <person name="Kalra D."/>
            <person name="Klinner C."/>
            <person name="Konig C."/>
            <person name="Kovar C."/>
            <person name="Kroll A.R."/>
            <person name="Kuwar S.S."/>
            <person name="Lee S.L."/>
            <person name="Lehman R."/>
            <person name="Li K."/>
            <person name="Li Z."/>
            <person name="Liang H."/>
            <person name="Lovelace S."/>
            <person name="Lu Z."/>
            <person name="Mansfield J.H."/>
            <person name="McCulloch K.J."/>
            <person name="Mathew T."/>
            <person name="Morton B."/>
            <person name="Muzny D.M."/>
            <person name="Neunemann D."/>
            <person name="Ongeri F."/>
            <person name="Pauchet Y."/>
            <person name="Pu L.L."/>
            <person name="Pyrousis I."/>
            <person name="Rao X.J."/>
            <person name="Redding A."/>
            <person name="Roesel C."/>
            <person name="Sanchez-Gracia A."/>
            <person name="Schaack S."/>
            <person name="Shukla A."/>
            <person name="Tetreau G."/>
            <person name="Wang Y."/>
            <person name="Xiong G.H."/>
            <person name="Traut W."/>
            <person name="Walsh T.K."/>
            <person name="Worley K.C."/>
            <person name="Wu D."/>
            <person name="Wu W."/>
            <person name="Wu Y.Q."/>
            <person name="Zhang X."/>
            <person name="Zou Z."/>
            <person name="Zucker H."/>
            <person name="Briscoe A.D."/>
            <person name="Burmester T."/>
            <person name="Clem R.J."/>
            <person name="Feyereisen R."/>
            <person name="Grimmelikhuijzen C.J.P."/>
            <person name="Hamodrakas S.J."/>
            <person name="Hansson B.S."/>
            <person name="Huguet E."/>
            <person name="Jermiin L.S."/>
            <person name="Lan Q."/>
            <person name="Lehman H.K."/>
            <person name="Lorenzen M."/>
            <person name="Merzendorfer H."/>
            <person name="Michalopoulos I."/>
            <person name="Morton D.B."/>
            <person name="Muthukrishnan S."/>
            <person name="Oakeshott J.G."/>
            <person name="Palmer W."/>
            <person name="Park Y."/>
            <person name="Passarelli A.L."/>
            <person name="Rozas J."/>
            <person name="Schwartz L.M."/>
            <person name="Smith W."/>
            <person name="Southgate A."/>
            <person name="Vilcinskas A."/>
            <person name="Vogt R."/>
            <person name="Wang P."/>
            <person name="Werren J."/>
            <person name="Yu X.Q."/>
            <person name="Zhou J.J."/>
            <person name="Brown S.J."/>
            <person name="Scherer S.E."/>
            <person name="Richards S."/>
            <person name="Blissard G.W."/>
        </authorList>
    </citation>
    <scope>NUCLEOTIDE SEQUENCE</scope>
</reference>
<dbReference type="Gene3D" id="3.50.50.60">
    <property type="entry name" value="FAD/NAD(P)-binding domain"/>
    <property type="match status" value="2"/>
</dbReference>
<organism evidence="14 15">
    <name type="scientific">Manduca sexta</name>
    <name type="common">Tobacco hawkmoth</name>
    <name type="synonym">Tobacco hornworm</name>
    <dbReference type="NCBI Taxonomy" id="7130"/>
    <lineage>
        <taxon>Eukaryota</taxon>
        <taxon>Metazoa</taxon>
        <taxon>Ecdysozoa</taxon>
        <taxon>Arthropoda</taxon>
        <taxon>Hexapoda</taxon>
        <taxon>Insecta</taxon>
        <taxon>Pterygota</taxon>
        <taxon>Neoptera</taxon>
        <taxon>Endopterygota</taxon>
        <taxon>Lepidoptera</taxon>
        <taxon>Glossata</taxon>
        <taxon>Ditrysia</taxon>
        <taxon>Bombycoidea</taxon>
        <taxon>Sphingidae</taxon>
        <taxon>Sphinginae</taxon>
        <taxon>Sphingini</taxon>
        <taxon>Manduca</taxon>
    </lineage>
</organism>
<dbReference type="Pfam" id="PF01494">
    <property type="entry name" value="FAD_binding_3"/>
    <property type="match status" value="2"/>
</dbReference>
<keyword evidence="11 12" id="KW-0472">Membrane</keyword>
<evidence type="ECO:0000256" key="3">
    <source>
        <dbReference type="ARBA" id="ARBA00022630"/>
    </source>
</evidence>
<evidence type="ECO:0000256" key="9">
    <source>
        <dbReference type="ARBA" id="ARBA00023033"/>
    </source>
</evidence>
<evidence type="ECO:0000256" key="4">
    <source>
        <dbReference type="ARBA" id="ARBA00022688"/>
    </source>
</evidence>
<protein>
    <recommendedName>
        <fullName evidence="12">Ubiquinone biosynthesis monooxygenase COQ6, mitochondrial</fullName>
        <ecNumber evidence="12">1.14.15.45</ecNumber>
    </recommendedName>
    <alternativeName>
        <fullName evidence="12">2-methoxy-6-polyprenolphenol 4-hydroxylase</fullName>
        <ecNumber evidence="12">1.14.15.46</ecNumber>
    </alternativeName>
</protein>
<keyword evidence="10 12" id="KW-0496">Mitochondrion</keyword>
<dbReference type="InterPro" id="IPR010971">
    <property type="entry name" value="UbiH/COQ6"/>
</dbReference>
<comment type="subunit">
    <text evidence="12">Component of a multi-subunit COQ enzyme complex.</text>
</comment>
<evidence type="ECO:0000256" key="2">
    <source>
        <dbReference type="ARBA" id="ARBA00005349"/>
    </source>
</evidence>
<keyword evidence="15" id="KW-1185">Reference proteome</keyword>
<evidence type="ECO:0000256" key="8">
    <source>
        <dbReference type="ARBA" id="ARBA00023002"/>
    </source>
</evidence>
<dbReference type="SUPFAM" id="SSF51905">
    <property type="entry name" value="FAD/NAD(P)-binding domain"/>
    <property type="match status" value="1"/>
</dbReference>
<dbReference type="FunFam" id="3.50.50.60:FF:000021">
    <property type="entry name" value="Ubiquinone biosynthesis monooxygenase COQ6"/>
    <property type="match status" value="1"/>
</dbReference>
<gene>
    <name evidence="12" type="primary">coq6</name>
    <name evidence="14" type="ORF">O3G_MSEX007627</name>
</gene>
<evidence type="ECO:0000313" key="14">
    <source>
        <dbReference type="EMBL" id="KAG6452425.1"/>
    </source>
</evidence>
<dbReference type="EC" id="1.14.15.46" evidence="12"/>
<evidence type="ECO:0000313" key="15">
    <source>
        <dbReference type="Proteomes" id="UP000791440"/>
    </source>
</evidence>
<keyword evidence="3 12" id="KW-0285">Flavoprotein</keyword>
<dbReference type="FunFam" id="3.50.50.60:FF:000086">
    <property type="entry name" value="Ubiquinone biosynthesis monooxygenase COQ6, mitochondrial"/>
    <property type="match status" value="1"/>
</dbReference>
<comment type="catalytic activity">
    <reaction evidence="12">
        <text>a 2-methoxy-6-(all-trans-polyprenyl)phenol + 2 reduced [2Fe-2S]-[ferredoxin] + O2 + 2 H(+) = a 2-methoxy-6-(all-trans-polyprenyl)benzene-1,4-diol + 2 oxidized [2Fe-2S]-[ferredoxin] + H2O</text>
        <dbReference type="Rhea" id="RHEA:81183"/>
        <dbReference type="Rhea" id="RHEA-COMP:9551"/>
        <dbReference type="Rhea" id="RHEA-COMP:10000"/>
        <dbReference type="Rhea" id="RHEA-COMP:10001"/>
        <dbReference type="Rhea" id="RHEA-COMP:10858"/>
        <dbReference type="ChEBI" id="CHEBI:15377"/>
        <dbReference type="ChEBI" id="CHEBI:15378"/>
        <dbReference type="ChEBI" id="CHEBI:15379"/>
        <dbReference type="ChEBI" id="CHEBI:33737"/>
        <dbReference type="ChEBI" id="CHEBI:33738"/>
        <dbReference type="ChEBI" id="CHEBI:62731"/>
        <dbReference type="ChEBI" id="CHEBI:84166"/>
        <dbReference type="EC" id="1.14.15.46"/>
    </reaction>
</comment>
<keyword evidence="4 12" id="KW-0831">Ubiquinone biosynthesis</keyword>